<dbReference type="eggNOG" id="ENOG5032UJ3">
    <property type="taxonomic scope" value="Bacteria"/>
</dbReference>
<dbReference type="Proteomes" id="UP000009154">
    <property type="component" value="Chromosome"/>
</dbReference>
<dbReference type="HOGENOM" id="CLU_083610_0_0_11"/>
<proteinExistence type="predicted"/>
<accession>H6N490</accession>
<evidence type="ECO:0000313" key="1">
    <source>
        <dbReference type="EMBL" id="AFA71237.1"/>
    </source>
</evidence>
<keyword evidence="2" id="KW-1185">Reference proteome</keyword>
<evidence type="ECO:0000313" key="2">
    <source>
        <dbReference type="Proteomes" id="UP000009154"/>
    </source>
</evidence>
<dbReference type="RefSeq" id="WP_014358279.1">
    <property type="nucleotide sequence ID" value="NC_016906.1"/>
</dbReference>
<dbReference type="AlphaFoldDB" id="H6N490"/>
<protein>
    <recommendedName>
        <fullName evidence="3">Heme peroxidase</fullName>
    </recommendedName>
</protein>
<reference evidence="1 2" key="1">
    <citation type="journal article" date="2012" name="Appl. Environ. Microbiol.">
        <title>Involvement of two latex-clearing proteins during rubber degradation and insights into the subsequent degradation pathway revealed by the genome sequence of Gordonia polyisoprenivorans strain VH2.</title>
        <authorList>
            <person name="Hiessl S."/>
            <person name="Schuldes J."/>
            <person name="Thurmer A."/>
            <person name="Halbsguth T."/>
            <person name="Broker D."/>
            <person name="Angelov A."/>
            <person name="Liebl W."/>
            <person name="Daniel R."/>
            <person name="Steinbuchel A."/>
        </authorList>
    </citation>
    <scope>NUCLEOTIDE SEQUENCE [LARGE SCALE GENOMIC DNA]</scope>
    <source>
        <strain evidence="2">DSM 44266 / VH2</strain>
    </source>
</reference>
<dbReference type="KEGG" id="gpo:GPOL_c01640"/>
<dbReference type="GeneID" id="90157277"/>
<name>H6N490_GORPV</name>
<evidence type="ECO:0008006" key="3">
    <source>
        <dbReference type="Google" id="ProtNLM"/>
    </source>
</evidence>
<dbReference type="EMBL" id="CP003119">
    <property type="protein sequence ID" value="AFA71237.1"/>
    <property type="molecule type" value="Genomic_DNA"/>
</dbReference>
<gene>
    <name evidence="1" type="ordered locus">GPOL_c01640</name>
</gene>
<dbReference type="STRING" id="1112204.GPOL_c01640"/>
<sequence length="229" mass="25387">MPHELDSLDTVVRAIVELDPQPRPRRWISLSFCVLDAVWSLGARYDAVVVPAIKRFAEKHDISEPTIPASDDLPDDPCPSATLAATDVDELIAITNKQRTSTRSGILKAEASIRYAQILSAHEVETLSDATSLIADPDKLAAIDADLAKVPGDGHHGIRRGYLWMLVGDDDRIKPDRMVRRWFSDLGVPVDPQLAKDYILAAAPVCSEQLDRKVTPWEIDHAIWLAARR</sequence>
<organism evidence="1 2">
    <name type="scientific">Gordonia polyisoprenivorans (strain DSM 44266 / VH2)</name>
    <dbReference type="NCBI Taxonomy" id="1112204"/>
    <lineage>
        <taxon>Bacteria</taxon>
        <taxon>Bacillati</taxon>
        <taxon>Actinomycetota</taxon>
        <taxon>Actinomycetes</taxon>
        <taxon>Mycobacteriales</taxon>
        <taxon>Gordoniaceae</taxon>
        <taxon>Gordonia</taxon>
    </lineage>
</organism>